<evidence type="ECO:0000256" key="1">
    <source>
        <dbReference type="SAM" id="MobiDB-lite"/>
    </source>
</evidence>
<feature type="region of interest" description="Disordered" evidence="1">
    <location>
        <begin position="75"/>
        <end position="214"/>
    </location>
</feature>
<name>A0A6J6V6B5_9ZZZZ</name>
<organism evidence="2">
    <name type="scientific">freshwater metagenome</name>
    <dbReference type="NCBI Taxonomy" id="449393"/>
    <lineage>
        <taxon>unclassified sequences</taxon>
        <taxon>metagenomes</taxon>
        <taxon>ecological metagenomes</taxon>
    </lineage>
</organism>
<dbReference type="AlphaFoldDB" id="A0A6J6V6B5"/>
<reference evidence="2" key="1">
    <citation type="submission" date="2020-05" db="EMBL/GenBank/DDBJ databases">
        <authorList>
            <person name="Chiriac C."/>
            <person name="Salcher M."/>
            <person name="Ghai R."/>
            <person name="Kavagutti S V."/>
        </authorList>
    </citation>
    <scope>NUCLEOTIDE SEQUENCE</scope>
</reference>
<protein>
    <submittedName>
        <fullName evidence="2">Unannotated protein</fullName>
    </submittedName>
</protein>
<feature type="compositionally biased region" description="Basic residues" evidence="1">
    <location>
        <begin position="119"/>
        <end position="129"/>
    </location>
</feature>
<feature type="compositionally biased region" description="Basic residues" evidence="1">
    <location>
        <begin position="181"/>
        <end position="198"/>
    </location>
</feature>
<feature type="compositionally biased region" description="Polar residues" evidence="1">
    <location>
        <begin position="167"/>
        <end position="176"/>
    </location>
</feature>
<proteinExistence type="predicted"/>
<gene>
    <name evidence="2" type="ORF">UFOPK2754_02874</name>
</gene>
<feature type="compositionally biased region" description="Basic and acidic residues" evidence="1">
    <location>
        <begin position="148"/>
        <end position="161"/>
    </location>
</feature>
<evidence type="ECO:0000313" key="2">
    <source>
        <dbReference type="EMBL" id="CAB4767206.1"/>
    </source>
</evidence>
<accession>A0A6J6V6B5</accession>
<feature type="compositionally biased region" description="Basic residues" evidence="1">
    <location>
        <begin position="98"/>
        <end position="108"/>
    </location>
</feature>
<sequence>MLGGHRWWWHRRARLARPGDRSGARRRRSWCRVHPLRRLRARHRGTVGPRVGVCVDAPAGPRHQAKTDARQRRCRVGAGAGVRARLPTSRTPTASRGGRARRVRKRAGGFRGDPAAHPGRGRRAERRARAREPRGGSFRQGLRRVLRRDRTTAIGAHREPGPRGSANARSPHSASGCSRGLWRRRSAGSRRGLRRLARRPPDQRCGLGPGRVVA</sequence>
<dbReference type="EMBL" id="CAEZYR010000152">
    <property type="protein sequence ID" value="CAB4767206.1"/>
    <property type="molecule type" value="Genomic_DNA"/>
</dbReference>